<sequence length="128" mass="15301">MVKQFKQSVAAKGKFEVEDQKKSLRQKEIEYKCKYYMVSLAEHVDVGLAPSFDEQFDINHIRSYLKEALEKTCKKQNEVRIEIEANLTQYSQYLKWCLQQQLEKRKQQKSDKQLHKPTFNNNLLDIKL</sequence>
<keyword evidence="2" id="KW-1185">Reference proteome</keyword>
<accession>A0AAW2YHG8</accession>
<name>A0AAW2YHG8_9EUKA</name>
<reference evidence="1 2" key="1">
    <citation type="submission" date="2024-03" db="EMBL/GenBank/DDBJ databases">
        <title>The Acrasis kona genome and developmental transcriptomes reveal deep origins of eukaryotic multicellular pathways.</title>
        <authorList>
            <person name="Sheikh S."/>
            <person name="Fu C.-J."/>
            <person name="Brown M.W."/>
            <person name="Baldauf S.L."/>
        </authorList>
    </citation>
    <scope>NUCLEOTIDE SEQUENCE [LARGE SCALE GENOMIC DNA]</scope>
    <source>
        <strain evidence="1 2">ATCC MYA-3509</strain>
    </source>
</reference>
<dbReference type="EMBL" id="JAOPGA020000108">
    <property type="protein sequence ID" value="KAL0476861.1"/>
    <property type="molecule type" value="Genomic_DNA"/>
</dbReference>
<evidence type="ECO:0000313" key="1">
    <source>
        <dbReference type="EMBL" id="KAL0476861.1"/>
    </source>
</evidence>
<evidence type="ECO:0000313" key="2">
    <source>
        <dbReference type="Proteomes" id="UP001431209"/>
    </source>
</evidence>
<protein>
    <submittedName>
        <fullName evidence="1">Developmentally-regulated protein</fullName>
    </submittedName>
</protein>
<comment type="caution">
    <text evidence="1">The sequence shown here is derived from an EMBL/GenBank/DDBJ whole genome shotgun (WGS) entry which is preliminary data.</text>
</comment>
<dbReference type="AlphaFoldDB" id="A0AAW2YHG8"/>
<gene>
    <name evidence="1" type="ORF">AKO1_005647</name>
</gene>
<organism evidence="1 2">
    <name type="scientific">Acrasis kona</name>
    <dbReference type="NCBI Taxonomy" id="1008807"/>
    <lineage>
        <taxon>Eukaryota</taxon>
        <taxon>Discoba</taxon>
        <taxon>Heterolobosea</taxon>
        <taxon>Tetramitia</taxon>
        <taxon>Eutetramitia</taxon>
        <taxon>Acrasidae</taxon>
        <taxon>Acrasis</taxon>
    </lineage>
</organism>
<dbReference type="Proteomes" id="UP001431209">
    <property type="component" value="Unassembled WGS sequence"/>
</dbReference>
<proteinExistence type="predicted"/>